<gene>
    <name evidence="1" type="ORF">BDD21_2272</name>
</gene>
<dbReference type="EMBL" id="RBXL01000001">
    <property type="protein sequence ID" value="RKT44868.1"/>
    <property type="molecule type" value="Genomic_DNA"/>
</dbReference>
<protein>
    <submittedName>
        <fullName evidence="1">Uncharacterized protein</fullName>
    </submittedName>
</protein>
<dbReference type="AlphaFoldDB" id="A0A495VAP9"/>
<sequence length="230" mass="23944">MDHPNAFAEFSPQFEAPFGTQLESFEFEGPDWSGEAEHEFEFEFEYEVFDEAELMELAGELLAVDSEAELDQFLGKLVRRVGSAVGRAVRSPLGRQIGGFLKGAAKRALPLAGAALGGMVGGPLGAKIGSGLANAAGGALGLEAEMLSPEDQEFEGAKQFVRLGGQAVRAALQAPAGANTAAAAQQAVTSAAAQLAPGLLQGRPSRRPPMPAGGSGRWVRQGRNVLLLNV</sequence>
<organism evidence="1 2">
    <name type="scientific">Thiocapsa rosea</name>
    <dbReference type="NCBI Taxonomy" id="69360"/>
    <lineage>
        <taxon>Bacteria</taxon>
        <taxon>Pseudomonadati</taxon>
        <taxon>Pseudomonadota</taxon>
        <taxon>Gammaproteobacteria</taxon>
        <taxon>Chromatiales</taxon>
        <taxon>Chromatiaceae</taxon>
        <taxon>Thiocapsa</taxon>
    </lineage>
</organism>
<dbReference type="RefSeq" id="WP_120797246.1">
    <property type="nucleotide sequence ID" value="NZ_RBXL01000001.1"/>
</dbReference>
<keyword evidence="2" id="KW-1185">Reference proteome</keyword>
<accession>A0A495VAP9</accession>
<reference evidence="1 2" key="1">
    <citation type="submission" date="2018-10" db="EMBL/GenBank/DDBJ databases">
        <title>Genomic Encyclopedia of Archaeal and Bacterial Type Strains, Phase II (KMG-II): from individual species to whole genera.</title>
        <authorList>
            <person name="Goeker M."/>
        </authorList>
    </citation>
    <scope>NUCLEOTIDE SEQUENCE [LARGE SCALE GENOMIC DNA]</scope>
    <source>
        <strain evidence="1 2">DSM 235</strain>
    </source>
</reference>
<dbReference type="Proteomes" id="UP000274556">
    <property type="component" value="Unassembled WGS sequence"/>
</dbReference>
<proteinExistence type="predicted"/>
<evidence type="ECO:0000313" key="1">
    <source>
        <dbReference type="EMBL" id="RKT44868.1"/>
    </source>
</evidence>
<comment type="caution">
    <text evidence="1">The sequence shown here is derived from an EMBL/GenBank/DDBJ whole genome shotgun (WGS) entry which is preliminary data.</text>
</comment>
<evidence type="ECO:0000313" key="2">
    <source>
        <dbReference type="Proteomes" id="UP000274556"/>
    </source>
</evidence>
<name>A0A495VAP9_9GAMM</name>